<dbReference type="PANTHER" id="PTHR43611:SF3">
    <property type="entry name" value="FLAVIN MONONUCLEOTIDE HYDROLASE 1, CHLOROPLATIC"/>
    <property type="match status" value="1"/>
</dbReference>
<dbReference type="Proteomes" id="UP001365405">
    <property type="component" value="Unassembled WGS sequence"/>
</dbReference>
<reference evidence="1 2" key="1">
    <citation type="submission" date="2024-04" db="EMBL/GenBank/DDBJ databases">
        <title>Novel species of the genus Ideonella isolated from streams.</title>
        <authorList>
            <person name="Lu H."/>
        </authorList>
    </citation>
    <scope>NUCLEOTIDE SEQUENCE [LARGE SCALE GENOMIC DNA]</scope>
    <source>
        <strain evidence="1 2">DXS22W</strain>
    </source>
</reference>
<sequence>MNFVFDFGRVLFRWRPETLLRQALPQRVTDEASARHWVGQVFQAYGGDWGDFDRGTVQPPELAQRIAARTGLTPDEVTAVIQAVPGELQPLPDSLALLQRLRAAGHRTFYLSNMPAPYADHLEATHDFVRGFEAGIFSARVGFNKPEPEIYALAQQRFGVPAESLLFFDDHAPNVQAARQAGWQALVFTDAAQAERDLRTAGCWPD</sequence>
<protein>
    <submittedName>
        <fullName evidence="1">HAD family phosphatase</fullName>
    </submittedName>
</protein>
<dbReference type="RefSeq" id="WP_341413172.1">
    <property type="nucleotide sequence ID" value="NZ_JBBUTH010000011.1"/>
</dbReference>
<dbReference type="InterPro" id="IPR036412">
    <property type="entry name" value="HAD-like_sf"/>
</dbReference>
<accession>A0ABU9CNP7</accession>
<dbReference type="Gene3D" id="3.40.50.1000">
    <property type="entry name" value="HAD superfamily/HAD-like"/>
    <property type="match status" value="1"/>
</dbReference>
<dbReference type="Pfam" id="PF00702">
    <property type="entry name" value="Hydrolase"/>
    <property type="match status" value="1"/>
</dbReference>
<name>A0ABU9CNP7_9BURK</name>
<comment type="caution">
    <text evidence="1">The sequence shown here is derived from an EMBL/GenBank/DDBJ whole genome shotgun (WGS) entry which is preliminary data.</text>
</comment>
<keyword evidence="2" id="KW-1185">Reference proteome</keyword>
<dbReference type="InterPro" id="IPR006439">
    <property type="entry name" value="HAD-SF_hydro_IA"/>
</dbReference>
<gene>
    <name evidence="1" type="ORF">AACH10_24485</name>
</gene>
<dbReference type="PRINTS" id="PR00413">
    <property type="entry name" value="HADHALOGNASE"/>
</dbReference>
<dbReference type="EMBL" id="JBBUTH010000011">
    <property type="protein sequence ID" value="MEK8053438.1"/>
    <property type="molecule type" value="Genomic_DNA"/>
</dbReference>
<dbReference type="SUPFAM" id="SSF56784">
    <property type="entry name" value="HAD-like"/>
    <property type="match status" value="1"/>
</dbReference>
<dbReference type="NCBIfam" id="TIGR01509">
    <property type="entry name" value="HAD-SF-IA-v3"/>
    <property type="match status" value="1"/>
</dbReference>
<dbReference type="InterPro" id="IPR023214">
    <property type="entry name" value="HAD_sf"/>
</dbReference>
<proteinExistence type="predicted"/>
<evidence type="ECO:0000313" key="2">
    <source>
        <dbReference type="Proteomes" id="UP001365405"/>
    </source>
</evidence>
<dbReference type="PANTHER" id="PTHR43611">
    <property type="entry name" value="ALPHA-D-GLUCOSE 1-PHOSPHATE PHOSPHATASE"/>
    <property type="match status" value="1"/>
</dbReference>
<organism evidence="1 2">
    <name type="scientific">Pseudaquabacterium inlustre</name>
    <dbReference type="NCBI Taxonomy" id="2984192"/>
    <lineage>
        <taxon>Bacteria</taxon>
        <taxon>Pseudomonadati</taxon>
        <taxon>Pseudomonadota</taxon>
        <taxon>Betaproteobacteria</taxon>
        <taxon>Burkholderiales</taxon>
        <taxon>Sphaerotilaceae</taxon>
        <taxon>Pseudaquabacterium</taxon>
    </lineage>
</organism>
<dbReference type="CDD" id="cd02603">
    <property type="entry name" value="HAD_sEH-N_like"/>
    <property type="match status" value="1"/>
</dbReference>
<evidence type="ECO:0000313" key="1">
    <source>
        <dbReference type="EMBL" id="MEK8053438.1"/>
    </source>
</evidence>